<gene>
    <name evidence="1" type="ORF">NliqN6_6834</name>
</gene>
<protein>
    <recommendedName>
        <fullName evidence="3">EthD domain-containing protein</fullName>
    </recommendedName>
</protein>
<organism evidence="1 2">
    <name type="scientific">Naganishia liquefaciens</name>
    <dbReference type="NCBI Taxonomy" id="104408"/>
    <lineage>
        <taxon>Eukaryota</taxon>
        <taxon>Fungi</taxon>
        <taxon>Dikarya</taxon>
        <taxon>Basidiomycota</taxon>
        <taxon>Agaricomycotina</taxon>
        <taxon>Tremellomycetes</taxon>
        <taxon>Filobasidiales</taxon>
        <taxon>Filobasidiaceae</taxon>
        <taxon>Naganishia</taxon>
    </lineage>
</organism>
<dbReference type="AlphaFoldDB" id="A0A8H3YJR4"/>
<proteinExistence type="predicted"/>
<accession>A0A8H3YJR4</accession>
<reference evidence="1" key="1">
    <citation type="submission" date="2020-07" db="EMBL/GenBank/DDBJ databases">
        <title>Draft Genome Sequence of a Deep-Sea Yeast, Naganishia (Cryptococcus) liquefaciens strain N6.</title>
        <authorList>
            <person name="Han Y.W."/>
            <person name="Kajitani R."/>
            <person name="Morimoto H."/>
            <person name="Parhat M."/>
            <person name="Tsubouchi H."/>
            <person name="Bakenova O."/>
            <person name="Ogata M."/>
            <person name="Argunhan B."/>
            <person name="Aoki R."/>
            <person name="Kajiwara S."/>
            <person name="Itoh T."/>
            <person name="Iwasaki H."/>
        </authorList>
    </citation>
    <scope>NUCLEOTIDE SEQUENCE</scope>
    <source>
        <strain evidence="1">N6</strain>
    </source>
</reference>
<sequence length="239" mass="27026">MTFEAGPGLLLVFMDLGDKVTEAEFHEWYGEEHIPLRTSTLSTFHTATRFEAADGEQPQWAAMYTISDNKVFEREEYTKLRANRSPREADLVNRLNLLDRRIYKLTSDPSANPAPKSKPPALVIYTALTPSNSASKSEFDALLDSAEHRYAKLPGFIRVRRFAAADIGRTGLSVQPGEKKDVGSVLEVAEFSDESVLKTEGYQALTAWYDEALEPMVSYTNRRPFRFYKDYEPTAALKQ</sequence>
<evidence type="ECO:0008006" key="3">
    <source>
        <dbReference type="Google" id="ProtNLM"/>
    </source>
</evidence>
<keyword evidence="2" id="KW-1185">Reference proteome</keyword>
<evidence type="ECO:0000313" key="2">
    <source>
        <dbReference type="Proteomes" id="UP000620104"/>
    </source>
</evidence>
<dbReference type="Proteomes" id="UP000620104">
    <property type="component" value="Unassembled WGS sequence"/>
</dbReference>
<dbReference type="OrthoDB" id="2851338at2759"/>
<dbReference type="EMBL" id="BLZA01000058">
    <property type="protein sequence ID" value="GHJ90432.1"/>
    <property type="molecule type" value="Genomic_DNA"/>
</dbReference>
<evidence type="ECO:0000313" key="1">
    <source>
        <dbReference type="EMBL" id="GHJ90432.1"/>
    </source>
</evidence>
<name>A0A8H3YJR4_9TREE</name>
<comment type="caution">
    <text evidence="1">The sequence shown here is derived from an EMBL/GenBank/DDBJ whole genome shotgun (WGS) entry which is preliminary data.</text>
</comment>